<protein>
    <submittedName>
        <fullName evidence="2">Uncharacterized protein</fullName>
    </submittedName>
</protein>
<gene>
    <name evidence="2" type="ORF">MKW94_029239</name>
</gene>
<dbReference type="AlphaFoldDB" id="A0AA42B1G8"/>
<keyword evidence="3" id="KW-1185">Reference proteome</keyword>
<evidence type="ECO:0000313" key="3">
    <source>
        <dbReference type="Proteomes" id="UP001177140"/>
    </source>
</evidence>
<proteinExistence type="predicted"/>
<reference evidence="2" key="1">
    <citation type="submission" date="2022-03" db="EMBL/GenBank/DDBJ databases">
        <title>A functionally conserved STORR gene fusion in Papaver species that diverged 16.8 million years ago.</title>
        <authorList>
            <person name="Catania T."/>
        </authorList>
    </citation>
    <scope>NUCLEOTIDE SEQUENCE</scope>
    <source>
        <strain evidence="2">S-191538</strain>
    </source>
</reference>
<keyword evidence="1" id="KW-0732">Signal</keyword>
<evidence type="ECO:0000256" key="1">
    <source>
        <dbReference type="SAM" id="SignalP"/>
    </source>
</evidence>
<dbReference type="EMBL" id="JAJJMA010299272">
    <property type="protein sequence ID" value="MCL7047967.1"/>
    <property type="molecule type" value="Genomic_DNA"/>
</dbReference>
<feature type="chain" id="PRO_5041235909" evidence="1">
    <location>
        <begin position="28"/>
        <end position="126"/>
    </location>
</feature>
<feature type="signal peptide" evidence="1">
    <location>
        <begin position="1"/>
        <end position="27"/>
    </location>
</feature>
<comment type="caution">
    <text evidence="2">The sequence shown here is derived from an EMBL/GenBank/DDBJ whole genome shotgun (WGS) entry which is preliminary data.</text>
</comment>
<dbReference type="Proteomes" id="UP001177140">
    <property type="component" value="Unassembled WGS sequence"/>
</dbReference>
<organism evidence="2 3">
    <name type="scientific">Papaver nudicaule</name>
    <name type="common">Iceland poppy</name>
    <dbReference type="NCBI Taxonomy" id="74823"/>
    <lineage>
        <taxon>Eukaryota</taxon>
        <taxon>Viridiplantae</taxon>
        <taxon>Streptophyta</taxon>
        <taxon>Embryophyta</taxon>
        <taxon>Tracheophyta</taxon>
        <taxon>Spermatophyta</taxon>
        <taxon>Magnoliopsida</taxon>
        <taxon>Ranunculales</taxon>
        <taxon>Papaveraceae</taxon>
        <taxon>Papaveroideae</taxon>
        <taxon>Papaver</taxon>
    </lineage>
</organism>
<name>A0AA42B1G8_PAPNU</name>
<accession>A0AA42B1G8</accession>
<evidence type="ECO:0000313" key="2">
    <source>
        <dbReference type="EMBL" id="MCL7047967.1"/>
    </source>
</evidence>
<sequence>MAKRSSLLVIGFFVVVLVVLQSAYVSGAGDYGQCYAYMQVDIHVSSCDECAVSCSPALATSTCVSDSAVEGAYVCECCARVKSEAHEEHMSVDKAEAAAAVATPTTSIPFLSVPLFLSFILNMLFN</sequence>